<dbReference type="Proteomes" id="UP001370490">
    <property type="component" value="Unassembled WGS sequence"/>
</dbReference>
<reference evidence="5 6" key="1">
    <citation type="submission" date="2023-12" db="EMBL/GenBank/DDBJ databases">
        <title>A high-quality genome assembly for Dillenia turbinata (Dilleniales).</title>
        <authorList>
            <person name="Chanderbali A."/>
        </authorList>
    </citation>
    <scope>NUCLEOTIDE SEQUENCE [LARGE SCALE GENOMIC DNA]</scope>
    <source>
        <strain evidence="5">LSX21</strain>
        <tissue evidence="5">Leaf</tissue>
    </source>
</reference>
<comment type="caution">
    <text evidence="5">The sequence shown here is derived from an EMBL/GenBank/DDBJ whole genome shotgun (WGS) entry which is preliminary data.</text>
</comment>
<evidence type="ECO:0000313" key="6">
    <source>
        <dbReference type="Proteomes" id="UP001370490"/>
    </source>
</evidence>
<name>A0AAN8ZEW8_9MAGN</name>
<dbReference type="AlphaFoldDB" id="A0AAN8ZEW8"/>
<evidence type="ECO:0000256" key="3">
    <source>
        <dbReference type="ARBA" id="ARBA00022946"/>
    </source>
</evidence>
<dbReference type="Gene3D" id="1.25.70.10">
    <property type="entry name" value="Transcription termination factor 3, mitochondrial"/>
    <property type="match status" value="1"/>
</dbReference>
<keyword evidence="2" id="KW-0804">Transcription</keyword>
<gene>
    <name evidence="5" type="ORF">RJ641_003041</name>
</gene>
<dbReference type="InterPro" id="IPR038538">
    <property type="entry name" value="MTERF_sf"/>
</dbReference>
<dbReference type="EMBL" id="JBAMMX010000011">
    <property type="protein sequence ID" value="KAK6931248.1"/>
    <property type="molecule type" value="Genomic_DNA"/>
</dbReference>
<dbReference type="GO" id="GO:0006353">
    <property type="term" value="P:DNA-templated transcription termination"/>
    <property type="evidence" value="ECO:0007669"/>
    <property type="project" value="UniProtKB-KW"/>
</dbReference>
<proteinExistence type="inferred from homology"/>
<dbReference type="Pfam" id="PF02536">
    <property type="entry name" value="mTERF"/>
    <property type="match status" value="1"/>
</dbReference>
<comment type="similarity">
    <text evidence="1">Belongs to the mTERF family.</text>
</comment>
<keyword evidence="2" id="KW-0805">Transcription regulation</keyword>
<feature type="region of interest" description="Disordered" evidence="4">
    <location>
        <begin position="16"/>
        <end position="45"/>
    </location>
</feature>
<organism evidence="5 6">
    <name type="scientific">Dillenia turbinata</name>
    <dbReference type="NCBI Taxonomy" id="194707"/>
    <lineage>
        <taxon>Eukaryota</taxon>
        <taxon>Viridiplantae</taxon>
        <taxon>Streptophyta</taxon>
        <taxon>Embryophyta</taxon>
        <taxon>Tracheophyta</taxon>
        <taxon>Spermatophyta</taxon>
        <taxon>Magnoliopsida</taxon>
        <taxon>eudicotyledons</taxon>
        <taxon>Gunneridae</taxon>
        <taxon>Pentapetalae</taxon>
        <taxon>Dilleniales</taxon>
        <taxon>Dilleniaceae</taxon>
        <taxon>Dillenia</taxon>
    </lineage>
</organism>
<dbReference type="InterPro" id="IPR003690">
    <property type="entry name" value="MTERF"/>
</dbReference>
<dbReference type="PANTHER" id="PTHR13068">
    <property type="entry name" value="CGI-12 PROTEIN-RELATED"/>
    <property type="match status" value="1"/>
</dbReference>
<dbReference type="SMART" id="SM00733">
    <property type="entry name" value="Mterf"/>
    <property type="match status" value="6"/>
</dbReference>
<dbReference type="PANTHER" id="PTHR13068:SF36">
    <property type="entry name" value="TRANSCRIPTION TERMINATION FACTOR MTEF1, CHLOROPLASTIC"/>
    <property type="match status" value="1"/>
</dbReference>
<keyword evidence="6" id="KW-1185">Reference proteome</keyword>
<accession>A0AAN8ZEW8</accession>
<evidence type="ECO:0000256" key="1">
    <source>
        <dbReference type="ARBA" id="ARBA00007692"/>
    </source>
</evidence>
<evidence type="ECO:0000313" key="5">
    <source>
        <dbReference type="EMBL" id="KAK6931248.1"/>
    </source>
</evidence>
<keyword evidence="3" id="KW-0809">Transit peptide</keyword>
<evidence type="ECO:0000256" key="2">
    <source>
        <dbReference type="ARBA" id="ARBA00022472"/>
    </source>
</evidence>
<dbReference type="GO" id="GO:0003676">
    <property type="term" value="F:nucleic acid binding"/>
    <property type="evidence" value="ECO:0007669"/>
    <property type="project" value="InterPro"/>
</dbReference>
<protein>
    <submittedName>
        <fullName evidence="5">Transcription termination factor, mitochondrial/chloroplastic</fullName>
    </submittedName>
</protein>
<keyword evidence="2" id="KW-0806">Transcription termination</keyword>
<evidence type="ECO:0000256" key="4">
    <source>
        <dbReference type="SAM" id="MobiDB-lite"/>
    </source>
</evidence>
<sequence length="367" mass="42104">MIIRLEFLPISLSSSPKPFRNPDPKIPNTFASQKRTTTTTPSTTDSGIKFRRKLLYLETLKVNPSRALQKNPKFRSASLASLKSVEECLYSMGIERSAFGRIFDMLPQLLTSDPYADLWPVFDFLLNDVQIPYYDIRNSIIRCPRLLVCSVDDQLKPALCFLRKLGFVGRHRITSQTTVLLVSNIEFTLVPKIQYMQSLGFSYEEVVEMVLRSPGLLTFSIPNNFEPKVEYFVRDMNGDLKELKRFPQYFSFSLEEKIKPRHRLLVEHGFSIPLSDMLKISDGEFRAQLIERRLRLVDDKQRLRSHKGVVSVVPVSYSLSFMIFDIVPTKEVGIYCTVANFIVAETVNMNSACAKNERIYAEGLARS</sequence>